<gene>
    <name evidence="1" type="ORF">BEP19_16505</name>
</gene>
<sequence length="64" mass="7366">METQTLRLSDIVLSVRPELYQLLTSQERELEIVLRQGISTVQPEDLLEIIEASIAYNKENDALH</sequence>
<reference evidence="1 2" key="1">
    <citation type="submission" date="2016-08" db="EMBL/GenBank/DDBJ databases">
        <title>Novel Firmicute Genomes.</title>
        <authorList>
            <person name="Poppleton D.I."/>
            <person name="Gribaldo S."/>
        </authorList>
    </citation>
    <scope>NUCLEOTIDE SEQUENCE [LARGE SCALE GENOMIC DNA]</scope>
    <source>
        <strain evidence="1 2">RAOx-1</strain>
    </source>
</reference>
<protein>
    <submittedName>
        <fullName evidence="1">Uncharacterized protein</fullName>
    </submittedName>
</protein>
<organism evidence="1 2">
    <name type="scientific">Ammoniphilus oxalaticus</name>
    <dbReference type="NCBI Taxonomy" id="66863"/>
    <lineage>
        <taxon>Bacteria</taxon>
        <taxon>Bacillati</taxon>
        <taxon>Bacillota</taxon>
        <taxon>Bacilli</taxon>
        <taxon>Bacillales</taxon>
        <taxon>Paenibacillaceae</taxon>
        <taxon>Aneurinibacillus group</taxon>
        <taxon>Ammoniphilus</taxon>
    </lineage>
</organism>
<keyword evidence="2" id="KW-1185">Reference proteome</keyword>
<comment type="caution">
    <text evidence="1">The sequence shown here is derived from an EMBL/GenBank/DDBJ whole genome shotgun (WGS) entry which is preliminary data.</text>
</comment>
<evidence type="ECO:0000313" key="2">
    <source>
        <dbReference type="Proteomes" id="UP000284219"/>
    </source>
</evidence>
<dbReference type="AlphaFoldDB" id="A0A419SQX4"/>
<accession>A0A419SQX4</accession>
<dbReference type="OrthoDB" id="2991087at2"/>
<name>A0A419SQX4_9BACL</name>
<evidence type="ECO:0000313" key="1">
    <source>
        <dbReference type="EMBL" id="RKD26797.1"/>
    </source>
</evidence>
<dbReference type="Proteomes" id="UP000284219">
    <property type="component" value="Unassembled WGS sequence"/>
</dbReference>
<dbReference type="EMBL" id="MCHY01000002">
    <property type="protein sequence ID" value="RKD26797.1"/>
    <property type="molecule type" value="Genomic_DNA"/>
</dbReference>
<dbReference type="RefSeq" id="WP_120188083.1">
    <property type="nucleotide sequence ID" value="NZ_MCHY01000002.1"/>
</dbReference>
<proteinExistence type="predicted"/>